<dbReference type="GO" id="GO:0006508">
    <property type="term" value="P:proteolysis"/>
    <property type="evidence" value="ECO:0007669"/>
    <property type="project" value="UniProtKB-KW"/>
</dbReference>
<dbReference type="Gene3D" id="3.40.50.200">
    <property type="entry name" value="Peptidase S8/S53 domain"/>
    <property type="match status" value="1"/>
</dbReference>
<dbReference type="EMBL" id="CP059735">
    <property type="protein sequence ID" value="WDD98520.1"/>
    <property type="molecule type" value="Genomic_DNA"/>
</dbReference>
<keyword evidence="4 5" id="KW-0720">Serine protease</keyword>
<keyword evidence="8" id="KW-1185">Reference proteome</keyword>
<evidence type="ECO:0000256" key="3">
    <source>
        <dbReference type="ARBA" id="ARBA00022801"/>
    </source>
</evidence>
<dbReference type="InterPro" id="IPR036852">
    <property type="entry name" value="Peptidase_S8/S53_dom_sf"/>
</dbReference>
<dbReference type="RefSeq" id="WP_053043094.1">
    <property type="nucleotide sequence ID" value="NZ_CP059735.1"/>
</dbReference>
<evidence type="ECO:0000313" key="7">
    <source>
        <dbReference type="EMBL" id="WDD98520.1"/>
    </source>
</evidence>
<dbReference type="Proteomes" id="UP000032568">
    <property type="component" value="Chromosome"/>
</dbReference>
<comment type="similarity">
    <text evidence="1 5">Belongs to the peptidase S8 family.</text>
</comment>
<dbReference type="PANTHER" id="PTHR43806">
    <property type="entry name" value="PEPTIDASE S8"/>
    <property type="match status" value="1"/>
</dbReference>
<evidence type="ECO:0000256" key="2">
    <source>
        <dbReference type="ARBA" id="ARBA00022670"/>
    </source>
</evidence>
<evidence type="ECO:0000256" key="4">
    <source>
        <dbReference type="ARBA" id="ARBA00022825"/>
    </source>
</evidence>
<evidence type="ECO:0000256" key="1">
    <source>
        <dbReference type="ARBA" id="ARBA00011073"/>
    </source>
</evidence>
<dbReference type="KEGG" id="tact:SG35_025240"/>
<evidence type="ECO:0000313" key="8">
    <source>
        <dbReference type="Proteomes" id="UP000032568"/>
    </source>
</evidence>
<keyword evidence="3 5" id="KW-0378">Hydrolase</keyword>
<dbReference type="InterPro" id="IPR015500">
    <property type="entry name" value="Peptidase_S8_subtilisin-rel"/>
</dbReference>
<dbReference type="InterPro" id="IPR000209">
    <property type="entry name" value="Peptidase_S8/S53_dom"/>
</dbReference>
<accession>A0AAE9YPA0</accession>
<evidence type="ECO:0000256" key="5">
    <source>
        <dbReference type="PROSITE-ProRule" id="PRU01240"/>
    </source>
</evidence>
<name>A0AAE9YPA0_9GAMM</name>
<dbReference type="AlphaFoldDB" id="A0AAE9YPA0"/>
<feature type="active site" description="Charge relay system" evidence="5">
    <location>
        <position position="212"/>
    </location>
</feature>
<evidence type="ECO:0000259" key="6">
    <source>
        <dbReference type="Pfam" id="PF00082"/>
    </source>
</evidence>
<dbReference type="GO" id="GO:0004252">
    <property type="term" value="F:serine-type endopeptidase activity"/>
    <property type="evidence" value="ECO:0007669"/>
    <property type="project" value="UniProtKB-UniRule"/>
</dbReference>
<organism evidence="7 8">
    <name type="scientific">Thalassomonas actiniarum</name>
    <dbReference type="NCBI Taxonomy" id="485447"/>
    <lineage>
        <taxon>Bacteria</taxon>
        <taxon>Pseudomonadati</taxon>
        <taxon>Pseudomonadota</taxon>
        <taxon>Gammaproteobacteria</taxon>
        <taxon>Alteromonadales</taxon>
        <taxon>Colwelliaceae</taxon>
        <taxon>Thalassomonas</taxon>
    </lineage>
</organism>
<keyword evidence="2 5" id="KW-0645">Protease</keyword>
<reference evidence="7 8" key="2">
    <citation type="journal article" date="2022" name="Mar. Drugs">
        <title>Bioassay-Guided Fractionation Leads to the Detection of Cholic Acid Generated by the Rare Thalassomonas sp.</title>
        <authorList>
            <person name="Pheiffer F."/>
            <person name="Schneider Y.K."/>
            <person name="Hansen E.H."/>
            <person name="Andersen J.H."/>
            <person name="Isaksson J."/>
            <person name="Busche T."/>
            <person name="R C."/>
            <person name="Kalinowski J."/>
            <person name="Zyl L.V."/>
            <person name="Trindade M."/>
        </authorList>
    </citation>
    <scope>NUCLEOTIDE SEQUENCE [LARGE SCALE GENOMIC DNA]</scope>
    <source>
        <strain evidence="7 8">A5K-106</strain>
    </source>
</reference>
<dbReference type="PROSITE" id="PS51892">
    <property type="entry name" value="SUBTILASE"/>
    <property type="match status" value="1"/>
</dbReference>
<feature type="domain" description="Peptidase S8/S53" evidence="6">
    <location>
        <begin position="166"/>
        <end position="395"/>
    </location>
</feature>
<protein>
    <submittedName>
        <fullName evidence="7">S8 family serine peptidase</fullName>
    </submittedName>
</protein>
<feature type="active site" description="Charge relay system" evidence="5">
    <location>
        <position position="175"/>
    </location>
</feature>
<proteinExistence type="inferred from homology"/>
<dbReference type="SUPFAM" id="SSF52743">
    <property type="entry name" value="Subtilisin-like"/>
    <property type="match status" value="1"/>
</dbReference>
<gene>
    <name evidence="7" type="ORF">SG35_025240</name>
</gene>
<feature type="active site" description="Charge relay system" evidence="5">
    <location>
        <position position="368"/>
    </location>
</feature>
<dbReference type="PRINTS" id="PR00723">
    <property type="entry name" value="SUBTILISIN"/>
</dbReference>
<sequence length="409" mass="43710">MQLYNLLTGLFFQLLWLIPVTAPLAAEEIVFDNFSKPVTLVKQGAAYRVAATGARVSLSQRLIVKTAASVGKAEVSALHPGVSAVTELFLGRAFRYYALTLDGEAPLPGVLTAFRRLQQQGQAGIELVQPDILQLKSKSEAGALAERDSPYFSLPGIDPLWQKTKGKGVRIAVIDDGFNLGHEDLQHIRPVLSYDSETRSLDASAQALTDSHGTKVAGIIFAAHDGRGIKGIAPEADLIALRQPDTWTSNTLLSFQLAKLAGADVINCSWHSQWLLQPVVEIVNELAYNGRDKKGIVVVFAAGNQGRKITAGSSEASIEQALVVGAGDGQGKPLDFSNYGPSVDFYAYGGKARTTLVSGQYGSFSGTSLASAIVSGFSALLIAEQPDITLAELSRRLDLLMQTKRLTAN</sequence>
<dbReference type="InterPro" id="IPR023827">
    <property type="entry name" value="Peptidase_S8_Asp-AS"/>
</dbReference>
<dbReference type="PROSITE" id="PS00136">
    <property type="entry name" value="SUBTILASE_ASP"/>
    <property type="match status" value="1"/>
</dbReference>
<reference evidence="7 8" key="1">
    <citation type="journal article" date="2015" name="Genome Announc.">
        <title>Draft Genome Sequences of Marine Isolates of Thalassomonas viridans and Thalassomonas actiniarum.</title>
        <authorList>
            <person name="Olonade I."/>
            <person name="van Zyl L.J."/>
            <person name="Trindade M."/>
        </authorList>
    </citation>
    <scope>NUCLEOTIDE SEQUENCE [LARGE SCALE GENOMIC DNA]</scope>
    <source>
        <strain evidence="7 8">A5K-106</strain>
    </source>
</reference>
<dbReference type="PANTHER" id="PTHR43806:SF11">
    <property type="entry name" value="CEREVISIN-RELATED"/>
    <property type="match status" value="1"/>
</dbReference>
<dbReference type="InterPro" id="IPR050131">
    <property type="entry name" value="Peptidase_S8_subtilisin-like"/>
</dbReference>
<dbReference type="Pfam" id="PF00082">
    <property type="entry name" value="Peptidase_S8"/>
    <property type="match status" value="1"/>
</dbReference>